<name>A0A3R6YVW8_9STRA</name>
<evidence type="ECO:0000259" key="6">
    <source>
        <dbReference type="PROSITE" id="PS50178"/>
    </source>
</evidence>
<dbReference type="Gene3D" id="3.30.450.40">
    <property type="match status" value="1"/>
</dbReference>
<evidence type="ECO:0000256" key="5">
    <source>
        <dbReference type="SAM" id="MobiDB-lite"/>
    </source>
</evidence>
<dbReference type="SMART" id="SM00064">
    <property type="entry name" value="FYVE"/>
    <property type="match status" value="1"/>
</dbReference>
<keyword evidence="8" id="KW-1185">Reference proteome</keyword>
<dbReference type="AlphaFoldDB" id="A0A3R6YVW8"/>
<dbReference type="SUPFAM" id="SSF57903">
    <property type="entry name" value="FYVE/PHD zinc finger"/>
    <property type="match status" value="1"/>
</dbReference>
<keyword evidence="2 4" id="KW-0863">Zinc-finger</keyword>
<evidence type="ECO:0000256" key="3">
    <source>
        <dbReference type="ARBA" id="ARBA00022833"/>
    </source>
</evidence>
<protein>
    <recommendedName>
        <fullName evidence="6">FYVE-type domain-containing protein</fullName>
    </recommendedName>
</protein>
<feature type="compositionally biased region" description="Low complexity" evidence="5">
    <location>
        <begin position="159"/>
        <end position="191"/>
    </location>
</feature>
<organism evidence="7 8">
    <name type="scientific">Aphanomyces invadans</name>
    <dbReference type="NCBI Taxonomy" id="157072"/>
    <lineage>
        <taxon>Eukaryota</taxon>
        <taxon>Sar</taxon>
        <taxon>Stramenopiles</taxon>
        <taxon>Oomycota</taxon>
        <taxon>Saprolegniomycetes</taxon>
        <taxon>Saprolegniales</taxon>
        <taxon>Verrucalvaceae</taxon>
        <taxon>Aphanomyces</taxon>
    </lineage>
</organism>
<dbReference type="EMBL" id="QUSY01000806">
    <property type="protein sequence ID" value="RHY27259.1"/>
    <property type="molecule type" value="Genomic_DNA"/>
</dbReference>
<dbReference type="SUPFAM" id="SSF55781">
    <property type="entry name" value="GAF domain-like"/>
    <property type="match status" value="1"/>
</dbReference>
<dbReference type="GO" id="GO:0008270">
    <property type="term" value="F:zinc ion binding"/>
    <property type="evidence" value="ECO:0007669"/>
    <property type="project" value="UniProtKB-KW"/>
</dbReference>
<gene>
    <name evidence="7" type="ORF">DYB32_006902</name>
</gene>
<comment type="caution">
    <text evidence="7">The sequence shown here is derived from an EMBL/GenBank/DDBJ whole genome shotgun (WGS) entry which is preliminary data.</text>
</comment>
<feature type="domain" description="FYVE-type" evidence="6">
    <location>
        <begin position="354"/>
        <end position="413"/>
    </location>
</feature>
<dbReference type="Proteomes" id="UP000285060">
    <property type="component" value="Unassembled WGS sequence"/>
</dbReference>
<feature type="region of interest" description="Disordered" evidence="5">
    <location>
        <begin position="1"/>
        <end position="20"/>
    </location>
</feature>
<dbReference type="InterPro" id="IPR013083">
    <property type="entry name" value="Znf_RING/FYVE/PHD"/>
</dbReference>
<dbReference type="CDD" id="cd15745">
    <property type="entry name" value="FYVE_RUFY4"/>
    <property type="match status" value="1"/>
</dbReference>
<feature type="compositionally biased region" description="Low complexity" evidence="5">
    <location>
        <begin position="447"/>
        <end position="472"/>
    </location>
</feature>
<evidence type="ECO:0000313" key="8">
    <source>
        <dbReference type="Proteomes" id="UP000285060"/>
    </source>
</evidence>
<evidence type="ECO:0000256" key="1">
    <source>
        <dbReference type="ARBA" id="ARBA00022723"/>
    </source>
</evidence>
<sequence>MPTLPRLNNPRFGDEASHHAEQPSNVKWPWAYAPTNAIDAPDVNMYQRAIALSEHMETSIIGMNAEQYLERLGSGKCSTTRVKVDPVANVYTIHASSVFPATLAEVLTLFEDEPTSHTDMFLARTFGTSLVSNSDVRRQKPMTATTVRGLTKAKASVASGSRQPSHSCSSHSGGDSKLLSNSSSSSPQTTTTTCNIRSLAIKKALFQDSRGALNFVAKPALRDFLYMNYLEHKSDSAFVRMIKSVDVASECRTPRHGSDNDSVDRHQHVLMCYLVQAINPSNTATAIATSRVRVSFVGHYCYGDGLIDDTKRLLTKFGDAVEMIPKWHFQQRLAARLLGALGQQSTAVPSRTPGDPAFACRVCARTFTAFMKQRVCRLCSEVVCSACSTAQQVPAHDVVVEIRVCVACVESLKPKGASPFAEPTSTAPAILLAPGLMKALKTSSLSPATAASTAGTHPGPEPSSEPLSRPPSTLFTPSKSWKHTMAATVAVRLHTMQHADRHQTLLDVACMMTARRMGCASAAVTLVDPTDQFVSKAVHGVGGPHDLFLHHVLATASLNEGNAQCVFVVEDAQMDGRFTKSAARGTRCFYGLPLTVRSGPSKEIHAVVGVVSVSDPTPRSGLLHEKHDDVMVEFQQTVLKLLEPATARPAAT</sequence>
<keyword evidence="3" id="KW-0862">Zinc</keyword>
<dbReference type="InterPro" id="IPR029016">
    <property type="entry name" value="GAF-like_dom_sf"/>
</dbReference>
<feature type="region of interest" description="Disordered" evidence="5">
    <location>
        <begin position="447"/>
        <end position="478"/>
    </location>
</feature>
<dbReference type="InterPro" id="IPR000306">
    <property type="entry name" value="Znf_FYVE"/>
</dbReference>
<reference evidence="7 8" key="1">
    <citation type="submission" date="2018-08" db="EMBL/GenBank/DDBJ databases">
        <title>Aphanomyces genome sequencing and annotation.</title>
        <authorList>
            <person name="Minardi D."/>
            <person name="Oidtmann B."/>
            <person name="Van Der Giezen M."/>
            <person name="Studholme D.J."/>
        </authorList>
    </citation>
    <scope>NUCLEOTIDE SEQUENCE [LARGE SCALE GENOMIC DNA]</scope>
    <source>
        <strain evidence="7 8">NJM0002</strain>
    </source>
</reference>
<feature type="region of interest" description="Disordered" evidence="5">
    <location>
        <begin position="147"/>
        <end position="191"/>
    </location>
</feature>
<dbReference type="VEuPathDB" id="FungiDB:H310_07271"/>
<evidence type="ECO:0000256" key="4">
    <source>
        <dbReference type="PROSITE-ProRule" id="PRU00091"/>
    </source>
</evidence>
<evidence type="ECO:0000313" key="7">
    <source>
        <dbReference type="EMBL" id="RHY27259.1"/>
    </source>
</evidence>
<dbReference type="Gene3D" id="3.30.40.10">
    <property type="entry name" value="Zinc/RING finger domain, C3HC4 (zinc finger)"/>
    <property type="match status" value="1"/>
</dbReference>
<evidence type="ECO:0000256" key="2">
    <source>
        <dbReference type="ARBA" id="ARBA00022771"/>
    </source>
</evidence>
<dbReference type="InterPro" id="IPR017455">
    <property type="entry name" value="Znf_FYVE-rel"/>
</dbReference>
<accession>A0A3R6YVW8</accession>
<dbReference type="Pfam" id="PF01363">
    <property type="entry name" value="FYVE"/>
    <property type="match status" value="1"/>
</dbReference>
<dbReference type="PANTHER" id="PTHR43102">
    <property type="entry name" value="SLR1143 PROTEIN"/>
    <property type="match status" value="1"/>
</dbReference>
<dbReference type="PANTHER" id="PTHR43102:SF2">
    <property type="entry name" value="GAF DOMAIN-CONTAINING PROTEIN"/>
    <property type="match status" value="1"/>
</dbReference>
<proteinExistence type="predicted"/>
<dbReference type="PROSITE" id="PS50178">
    <property type="entry name" value="ZF_FYVE"/>
    <property type="match status" value="1"/>
</dbReference>
<dbReference type="InterPro" id="IPR011011">
    <property type="entry name" value="Znf_FYVE_PHD"/>
</dbReference>
<keyword evidence="1" id="KW-0479">Metal-binding</keyword>